<feature type="compositionally biased region" description="Low complexity" evidence="1">
    <location>
        <begin position="456"/>
        <end position="483"/>
    </location>
</feature>
<feature type="region of interest" description="Disordered" evidence="1">
    <location>
        <begin position="592"/>
        <end position="665"/>
    </location>
</feature>
<feature type="compositionally biased region" description="Low complexity" evidence="1">
    <location>
        <begin position="418"/>
        <end position="430"/>
    </location>
</feature>
<dbReference type="OrthoDB" id="10028852at2759"/>
<feature type="region of interest" description="Disordered" evidence="1">
    <location>
        <begin position="152"/>
        <end position="498"/>
    </location>
</feature>
<evidence type="ECO:0000313" key="3">
    <source>
        <dbReference type="RefSeq" id="XP_022316103.1"/>
    </source>
</evidence>
<feature type="compositionally biased region" description="Polar residues" evidence="1">
    <location>
        <begin position="183"/>
        <end position="199"/>
    </location>
</feature>
<dbReference type="GO" id="GO:1903723">
    <property type="term" value="P:negative regulation of centriole elongation"/>
    <property type="evidence" value="ECO:0007669"/>
    <property type="project" value="TreeGrafter"/>
</dbReference>
<proteinExistence type="predicted"/>
<feature type="compositionally biased region" description="Basic and acidic residues" evidence="1">
    <location>
        <begin position="487"/>
        <end position="496"/>
    </location>
</feature>
<feature type="region of interest" description="Disordered" evidence="1">
    <location>
        <begin position="728"/>
        <end position="792"/>
    </location>
</feature>
<dbReference type="GO" id="GO:0007099">
    <property type="term" value="P:centriole replication"/>
    <property type="evidence" value="ECO:0007669"/>
    <property type="project" value="InterPro"/>
</dbReference>
<feature type="compositionally biased region" description="Polar residues" evidence="1">
    <location>
        <begin position="894"/>
        <end position="921"/>
    </location>
</feature>
<feature type="compositionally biased region" description="Basic and acidic residues" evidence="1">
    <location>
        <begin position="356"/>
        <end position="365"/>
    </location>
</feature>
<feature type="compositionally biased region" description="Low complexity" evidence="1">
    <location>
        <begin position="1475"/>
        <end position="1496"/>
    </location>
</feature>
<evidence type="ECO:0000256" key="1">
    <source>
        <dbReference type="SAM" id="MobiDB-lite"/>
    </source>
</evidence>
<reference evidence="3" key="1">
    <citation type="submission" date="2025-08" db="UniProtKB">
        <authorList>
            <consortium name="RefSeq"/>
        </authorList>
    </citation>
    <scope>IDENTIFICATION</scope>
    <source>
        <tissue evidence="3">Whole sample</tissue>
    </source>
</reference>
<dbReference type="GO" id="GO:0032465">
    <property type="term" value="P:regulation of cytokinesis"/>
    <property type="evidence" value="ECO:0007669"/>
    <property type="project" value="InterPro"/>
</dbReference>
<feature type="region of interest" description="Disordered" evidence="1">
    <location>
        <begin position="1350"/>
        <end position="1421"/>
    </location>
</feature>
<feature type="compositionally biased region" description="Polar residues" evidence="1">
    <location>
        <begin position="1386"/>
        <end position="1417"/>
    </location>
</feature>
<dbReference type="GeneID" id="111119859"/>
<feature type="compositionally biased region" description="Polar residues" evidence="1">
    <location>
        <begin position="275"/>
        <end position="316"/>
    </location>
</feature>
<feature type="compositionally biased region" description="Polar residues" evidence="1">
    <location>
        <begin position="156"/>
        <end position="170"/>
    </location>
</feature>
<feature type="region of interest" description="Disordered" evidence="1">
    <location>
        <begin position="1435"/>
        <end position="1511"/>
    </location>
</feature>
<feature type="compositionally biased region" description="Low complexity" evidence="1">
    <location>
        <begin position="610"/>
        <end position="626"/>
    </location>
</feature>
<feature type="compositionally biased region" description="Basic and acidic residues" evidence="1">
    <location>
        <begin position="820"/>
        <end position="834"/>
    </location>
</feature>
<feature type="compositionally biased region" description="Polar residues" evidence="1">
    <location>
        <begin position="592"/>
        <end position="609"/>
    </location>
</feature>
<feature type="region of interest" description="Disordered" evidence="1">
    <location>
        <begin position="894"/>
        <end position="922"/>
    </location>
</feature>
<organism evidence="2 3">
    <name type="scientific">Crassostrea virginica</name>
    <name type="common">Eastern oyster</name>
    <dbReference type="NCBI Taxonomy" id="6565"/>
    <lineage>
        <taxon>Eukaryota</taxon>
        <taxon>Metazoa</taxon>
        <taxon>Spiralia</taxon>
        <taxon>Lophotrochozoa</taxon>
        <taxon>Mollusca</taxon>
        <taxon>Bivalvia</taxon>
        <taxon>Autobranchia</taxon>
        <taxon>Pteriomorphia</taxon>
        <taxon>Ostreida</taxon>
        <taxon>Ostreoidea</taxon>
        <taxon>Ostreidae</taxon>
        <taxon>Crassostrea</taxon>
    </lineage>
</organism>
<protein>
    <submittedName>
        <fullName evidence="3">Mucin-17-like isoform X1</fullName>
    </submittedName>
</protein>
<feature type="compositionally biased region" description="Low complexity" evidence="1">
    <location>
        <begin position="633"/>
        <end position="645"/>
    </location>
</feature>
<accession>A0A8B8CJT3</accession>
<dbReference type="KEGG" id="cvn:111119859"/>
<dbReference type="PANTHER" id="PTHR13594">
    <property type="entry name" value="CENTRIOLAR COILED-COIL PROTEIN OF 110 KDA"/>
    <property type="match status" value="1"/>
</dbReference>
<gene>
    <name evidence="3" type="primary">LOC111119859</name>
</gene>
<name>A0A8B8CJT3_CRAVI</name>
<keyword evidence="2" id="KW-1185">Reference proteome</keyword>
<dbReference type="Pfam" id="PF16025">
    <property type="entry name" value="CaM_bind"/>
    <property type="match status" value="1"/>
</dbReference>
<feature type="region of interest" description="Disordered" evidence="1">
    <location>
        <begin position="819"/>
        <end position="838"/>
    </location>
</feature>
<feature type="compositionally biased region" description="Polar residues" evidence="1">
    <location>
        <begin position="388"/>
        <end position="398"/>
    </location>
</feature>
<feature type="compositionally biased region" description="Basic and acidic residues" evidence="1">
    <location>
        <begin position="200"/>
        <end position="219"/>
    </location>
</feature>
<dbReference type="InterPro" id="IPR033207">
    <property type="entry name" value="CCP110"/>
</dbReference>
<feature type="compositionally biased region" description="Polar residues" evidence="1">
    <location>
        <begin position="221"/>
        <end position="249"/>
    </location>
</feature>
<dbReference type="PANTHER" id="PTHR13594:SF1">
    <property type="entry name" value="CENTRIOLAR COILED-COIL PROTEIN OF 110 KDA"/>
    <property type="match status" value="1"/>
</dbReference>
<dbReference type="GO" id="GO:0032053">
    <property type="term" value="P:ciliary basal body organization"/>
    <property type="evidence" value="ECO:0007669"/>
    <property type="project" value="TreeGrafter"/>
</dbReference>
<dbReference type="GO" id="GO:0005814">
    <property type="term" value="C:centriole"/>
    <property type="evidence" value="ECO:0007669"/>
    <property type="project" value="InterPro"/>
</dbReference>
<sequence>MTTQSNMGLDNTSVNNSQDTENFHRIRERVLGMAALPPMMGDLLEYFETRNHSLDKVEVNHSLCLDSKFTSSITINGVPILPPVMTQRRRDEMAGYRRQAVQRETRRRTKQREQLVAKVQSIVAEVEKEFSLKCRSRLPRTANISRLLEKRASRGLSDSTCSSPVGSDSAASVRVSPAPRPSTAESYTSPGAQARLQEQASDHSESGVVNSKKDNKDIARSQISKKGEGTNTNRSAQKTEAKQNVSENSNKLKEKFNDVTSLTAETVKGKDESQSGKTTTVSNKPKQSQIPKPVSTQNQNKALSNLKRASSMSSLPNLAKIEGLPTPKPPNSPKTKQQLRRARLGLSGQYSISQPDLREIDKSDSETSISTHSQPEERAPHRRKKKLLSTQHSVSNPDLASVGLSPDSSPAGQDPKGKMSSKTKLTSSTSVPNLTMVGKTKKKKSQSQRDAEKSAAQKSSLPSQSKSSQGTKPKSSIPVSKSSNVDVESKEERLDSMSDLTSLENCNSLPQEFAGMPLSSVRQQQISHVLAKLSQCLNIQDTMSTLNSTGSSGHDTVEIRQQITDQILASAGIKPGSVQAQLFLNQYKIQQEASDNPMDDSSTSNAQTPSSHDSSAVSSEPVSSSSGGNRTHTSTASNSIMSSGGSASGGQQPNRRLSPKGGKSKVHFSSFLTEISTSASQSLEGRISVRKMGITPQNSPRVSVDTVDGLQTVDLQEKLKLKIVSKNSSDLGVGSGPQVAHEDHSEEPESMLSKVALSPESSESSPGTPKDIFTRGLPFHGYGNELEHNTSDKENEFKGKSIVGTSEGFVQTNVSLSSHVDTHSSVKESVRSDESSQCSTLKASQDLLKSRESGVGNSRSSVSDVKSLNQATAAQISLDGNRYTRTIQKTVTSSESIQHSSVIQNRPTSAESVYRTQTQGIRSKAEAKRAQLSAHPVQQPPSPAVLPAESHEFVTSGATNKGLTARSAQRKLIMDAEVYERPHAQNISMDSSTEQEGKAEHIQRYLSQVQSHRGASPVNTGMPADMPPLGTPADITAAIQSFTSSIQSVENMSEEELLQIQSEHFDKIRKFLIEQQRQQLEELFVMQRREQLDLQNEIASYQNNIRQQADLSNISYLSNSTQLNQPNLQHSPENNSVYNSNPVDQPFNVSHISHHGNTQGLDSYHNTVPKHYAYISSPSLYINPKDRDNNSDISTFSKATPKQSLQFVNHSTPSPKSFKPIVHSPVKEPSAFRFSKPVRIPDRVFDDDIQPCFDRVSACVKGYLTRRLLKTEKVQEIIRTVQDTKQFAYSFQTEKPIKRGVFSHQDRDLLDRIIAQLQAALLDIHEIFFEISVQEKMALIAHSRQLMEEKRLRDSSTVRTSVSTSQPRISSATLKAIERKRKANESELTGNLRPQSAPADTSTYRHPSSQTHNQSIDVSEPMRRHFQSLLSRALKPRIEQTTTTNPTRETRETNKSKPVLSKPVSLPSKAKKPMSTGGTVTGKSTTKTSTGNTKTKAGVKTKLTKSAGAWR</sequence>
<evidence type="ECO:0000313" key="2">
    <source>
        <dbReference type="Proteomes" id="UP000694844"/>
    </source>
</evidence>
<dbReference type="RefSeq" id="XP_022316103.1">
    <property type="nucleotide sequence ID" value="XM_022460395.1"/>
</dbReference>
<dbReference type="Proteomes" id="UP000694844">
    <property type="component" value="Chromosome 2"/>
</dbReference>
<feature type="region of interest" description="Disordered" evidence="1">
    <location>
        <begin position="1"/>
        <end position="20"/>
    </location>
</feature>